<dbReference type="Proteomes" id="UP000001744">
    <property type="component" value="Unassembled WGS sequence"/>
</dbReference>
<dbReference type="EMBL" id="KE651166">
    <property type="protein sequence ID" value="EEB07264.1"/>
    <property type="molecule type" value="Genomic_DNA"/>
</dbReference>
<dbReference type="OMA" id="YEDRPSH"/>
<accession>B6K283</accession>
<feature type="domain" description="Swiss Army Knife RNA repair protein HAD" evidence="1">
    <location>
        <begin position="82"/>
        <end position="276"/>
    </location>
</feature>
<dbReference type="RefSeq" id="XP_002173557.1">
    <property type="nucleotide sequence ID" value="XM_002173521.2"/>
</dbReference>
<dbReference type="Pfam" id="PF10307">
    <property type="entry name" value="HAD_SAK_1"/>
    <property type="match status" value="1"/>
</dbReference>
<reference evidence="2 3" key="1">
    <citation type="journal article" date="2011" name="Science">
        <title>Comparative functional genomics of the fission yeasts.</title>
        <authorList>
            <person name="Rhind N."/>
            <person name="Chen Z."/>
            <person name="Yassour M."/>
            <person name="Thompson D.A."/>
            <person name="Haas B.J."/>
            <person name="Habib N."/>
            <person name="Wapinski I."/>
            <person name="Roy S."/>
            <person name="Lin M.F."/>
            <person name="Heiman D.I."/>
            <person name="Young S.K."/>
            <person name="Furuya K."/>
            <person name="Guo Y."/>
            <person name="Pidoux A."/>
            <person name="Chen H.M."/>
            <person name="Robbertse B."/>
            <person name="Goldberg J.M."/>
            <person name="Aoki K."/>
            <person name="Bayne E.H."/>
            <person name="Berlin A.M."/>
            <person name="Desjardins C.A."/>
            <person name="Dobbs E."/>
            <person name="Dukaj L."/>
            <person name="Fan L."/>
            <person name="FitzGerald M.G."/>
            <person name="French C."/>
            <person name="Gujja S."/>
            <person name="Hansen K."/>
            <person name="Keifenheim D."/>
            <person name="Levin J.Z."/>
            <person name="Mosher R.A."/>
            <person name="Mueller C.A."/>
            <person name="Pfiffner J."/>
            <person name="Priest M."/>
            <person name="Russ C."/>
            <person name="Smialowska A."/>
            <person name="Swoboda P."/>
            <person name="Sykes S.M."/>
            <person name="Vaughn M."/>
            <person name="Vengrova S."/>
            <person name="Yoder R."/>
            <person name="Zeng Q."/>
            <person name="Allshire R."/>
            <person name="Baulcombe D."/>
            <person name="Birren B.W."/>
            <person name="Brown W."/>
            <person name="Ekwall K."/>
            <person name="Kellis M."/>
            <person name="Leatherwood J."/>
            <person name="Levin H."/>
            <person name="Margalit H."/>
            <person name="Martienssen R."/>
            <person name="Nieduszynski C.A."/>
            <person name="Spatafora J.W."/>
            <person name="Friedman N."/>
            <person name="Dalgaard J.Z."/>
            <person name="Baumann P."/>
            <person name="Niki H."/>
            <person name="Regev A."/>
            <person name="Nusbaum C."/>
        </authorList>
    </citation>
    <scope>NUCLEOTIDE SEQUENCE [LARGE SCALE GENOMIC DNA]</scope>
    <source>
        <strain evidence="3">yFS275 / FY16936</strain>
    </source>
</reference>
<dbReference type="eggNOG" id="ENOG502S30I">
    <property type="taxonomic scope" value="Eukaryota"/>
</dbReference>
<evidence type="ECO:0000259" key="1">
    <source>
        <dbReference type="Pfam" id="PF10307"/>
    </source>
</evidence>
<evidence type="ECO:0000313" key="2">
    <source>
        <dbReference type="EMBL" id="EEB07264.1"/>
    </source>
</evidence>
<protein>
    <submittedName>
        <fullName evidence="2">Fungal protein</fullName>
    </submittedName>
</protein>
<dbReference type="PANTHER" id="PTHR10335:SF23">
    <property type="entry name" value="OB FOLD-CONTAINING PROTEIN, NUCLEIC ACID BINDING"/>
    <property type="match status" value="1"/>
</dbReference>
<dbReference type="HOGENOM" id="CLU_022771_1_0_1"/>
<evidence type="ECO:0000313" key="3">
    <source>
        <dbReference type="Proteomes" id="UP000001744"/>
    </source>
</evidence>
<name>B6K283_SCHJY</name>
<organism evidence="2 3">
    <name type="scientific">Schizosaccharomyces japonicus (strain yFS275 / FY16936)</name>
    <name type="common">Fission yeast</name>
    <dbReference type="NCBI Taxonomy" id="402676"/>
    <lineage>
        <taxon>Eukaryota</taxon>
        <taxon>Fungi</taxon>
        <taxon>Dikarya</taxon>
        <taxon>Ascomycota</taxon>
        <taxon>Taphrinomycotina</taxon>
        <taxon>Schizosaccharomycetes</taxon>
        <taxon>Schizosaccharomycetales</taxon>
        <taxon>Schizosaccharomycetaceae</taxon>
        <taxon>Schizosaccharomyces</taxon>
    </lineage>
</organism>
<dbReference type="VEuPathDB" id="FungiDB:SJAG_02350"/>
<dbReference type="OrthoDB" id="5596992at2759"/>
<gene>
    <name evidence="2" type="ORF">SJAG_02350</name>
</gene>
<dbReference type="JaponicusDB" id="SJAG_02350"/>
<sequence>MTQNAPLRKLQATQISACQMPFGIIRRSFVTLPLSSSISLCIMSASRVCDFINYNFEKWNCSKKNRYTEMHVYDFDNTLFQTPLPNASLWNAEAIRILMGFNNLANGGWFFDSRVLAATGRGMDAEEKDGWKGWWNEDIVEKARQSIAAPNVLAILLTGRNEEFRSVIDRMVSAKGLCFQGSVFKLKEKTGKVPQTLKFKLWFFNEVLRRFSKIHNIYVYEDRPSHIEAFNGWMRFRKNNPRYNKLKVVAVSEPPSHLDPHTEFNLVRMMIDTHNAKANSVGRPKYAIVKEKECSGFSVSTYDLYKLRNTFFNMPMPDGCDIAQQMEREHGTQDTIAEHKDDDDLDSLGSSELLENSEKSIIAQTFEWRVTAIGRYQDEFWTLKYEATDYAANVHLPECLQPKCPIAAPGKNDPDGNETLENIVFVSMATGAVSIHKDDASSISWRPLKENEQWNLRATMQEKYYFGIREVL</sequence>
<dbReference type="GeneID" id="7049995"/>
<keyword evidence="3" id="KW-1185">Reference proteome</keyword>
<dbReference type="InterPro" id="IPR018812">
    <property type="entry name" value="SAK_HAD"/>
</dbReference>
<dbReference type="AlphaFoldDB" id="B6K283"/>
<dbReference type="PANTHER" id="PTHR10335">
    <property type="entry name" value="RRNA 2-O-METHYLTRANSFERASE FIBRILLARIN"/>
    <property type="match status" value="1"/>
</dbReference>
<proteinExistence type="predicted"/>